<dbReference type="OrthoDB" id="10331334at2759"/>
<evidence type="ECO:0000313" key="1">
    <source>
        <dbReference type="EMBL" id="EPE34061.1"/>
    </source>
</evidence>
<gene>
    <name evidence="1" type="ORF">GLAREA_07074</name>
</gene>
<dbReference type="RefSeq" id="XP_008079213.1">
    <property type="nucleotide sequence ID" value="XM_008081022.1"/>
</dbReference>
<sequence length="183" mass="19372">MADSFRIGWLLLRQLFSTRAKPVGTRDFEPEVAAAGWLGGARWIAVVDGWVMEEDALVGETCAAIVGPAGVCPGSRAAEADVPIAVARDANRVAERSRVERCTAIDAGDWMAAGAGAGAGALGAPGGCRACAGDNLEVPCGWREGSKWGARRVWKGTDWNRSRTTQHHELTIQMAGPMGKREI</sequence>
<reference evidence="1 2" key="1">
    <citation type="journal article" date="2013" name="BMC Genomics">
        <title>Genomics-driven discovery of the pneumocandin biosynthetic gene cluster in the fungus Glarea lozoyensis.</title>
        <authorList>
            <person name="Chen L."/>
            <person name="Yue Q."/>
            <person name="Zhang X."/>
            <person name="Xiang M."/>
            <person name="Wang C."/>
            <person name="Li S."/>
            <person name="Che Y."/>
            <person name="Ortiz-Lopez F.J."/>
            <person name="Bills G.F."/>
            <person name="Liu X."/>
            <person name="An Z."/>
        </authorList>
    </citation>
    <scope>NUCLEOTIDE SEQUENCE [LARGE SCALE GENOMIC DNA]</scope>
    <source>
        <strain evidence="2">ATCC 20868 / MF5171</strain>
    </source>
</reference>
<dbReference type="AlphaFoldDB" id="S3DPQ3"/>
<dbReference type="Proteomes" id="UP000016922">
    <property type="component" value="Unassembled WGS sequence"/>
</dbReference>
<organism evidence="1 2">
    <name type="scientific">Glarea lozoyensis (strain ATCC 20868 / MF5171)</name>
    <dbReference type="NCBI Taxonomy" id="1116229"/>
    <lineage>
        <taxon>Eukaryota</taxon>
        <taxon>Fungi</taxon>
        <taxon>Dikarya</taxon>
        <taxon>Ascomycota</taxon>
        <taxon>Pezizomycotina</taxon>
        <taxon>Leotiomycetes</taxon>
        <taxon>Helotiales</taxon>
        <taxon>Helotiaceae</taxon>
        <taxon>Glarea</taxon>
    </lineage>
</organism>
<dbReference type="KEGG" id="glz:GLAREA_07074"/>
<accession>S3DPQ3</accession>
<protein>
    <submittedName>
        <fullName evidence="1">Uncharacterized protein</fullName>
    </submittedName>
</protein>
<dbReference type="HOGENOM" id="CLU_1731649_0_0_1"/>
<evidence type="ECO:0000313" key="2">
    <source>
        <dbReference type="Proteomes" id="UP000016922"/>
    </source>
</evidence>
<dbReference type="GeneID" id="19466127"/>
<keyword evidence="2" id="KW-1185">Reference proteome</keyword>
<name>S3DPQ3_GLAL2</name>
<dbReference type="EMBL" id="KE145357">
    <property type="protein sequence ID" value="EPE34061.1"/>
    <property type="molecule type" value="Genomic_DNA"/>
</dbReference>
<proteinExistence type="predicted"/>